<protein>
    <recommendedName>
        <fullName evidence="4">HTH-type transcriptional regulator</fullName>
    </recommendedName>
</protein>
<evidence type="ECO:0000313" key="5">
    <source>
        <dbReference type="EMBL" id="SMG35995.1"/>
    </source>
</evidence>
<evidence type="ECO:0000256" key="1">
    <source>
        <dbReference type="ARBA" id="ARBA00023015"/>
    </source>
</evidence>
<proteinExistence type="inferred from homology"/>
<dbReference type="InterPro" id="IPR036388">
    <property type="entry name" value="WH-like_DNA-bd_sf"/>
</dbReference>
<organism evidence="5 6">
    <name type="scientific">Paenibacillus aquistagni</name>
    <dbReference type="NCBI Taxonomy" id="1852522"/>
    <lineage>
        <taxon>Bacteria</taxon>
        <taxon>Bacillati</taxon>
        <taxon>Bacillota</taxon>
        <taxon>Bacilli</taxon>
        <taxon>Bacillales</taxon>
        <taxon>Paenibacillaceae</taxon>
        <taxon>Paenibacillus</taxon>
    </lineage>
</organism>
<dbReference type="InterPro" id="IPR052362">
    <property type="entry name" value="HTH-GbsR_regulator"/>
</dbReference>
<evidence type="ECO:0000256" key="2">
    <source>
        <dbReference type="ARBA" id="ARBA00023125"/>
    </source>
</evidence>
<comment type="similarity">
    <text evidence="4">Belongs to the GbsR family.</text>
</comment>
<name>A0A1X7K6U8_9BACL</name>
<dbReference type="EMBL" id="FXAZ01000002">
    <property type="protein sequence ID" value="SMG35995.1"/>
    <property type="molecule type" value="Genomic_DNA"/>
</dbReference>
<keyword evidence="6" id="KW-1185">Reference proteome</keyword>
<dbReference type="SUPFAM" id="SSF46785">
    <property type="entry name" value="Winged helix' DNA-binding domain"/>
    <property type="match status" value="1"/>
</dbReference>
<evidence type="ECO:0000256" key="4">
    <source>
        <dbReference type="PIRNR" id="PIRNR006707"/>
    </source>
</evidence>
<dbReference type="PANTHER" id="PTHR38465">
    <property type="entry name" value="HTH-TYPE TRANSCRIPTIONAL REGULATOR MJ1563-RELATED"/>
    <property type="match status" value="1"/>
</dbReference>
<keyword evidence="1 4" id="KW-0805">Transcription regulation</keyword>
<dbReference type="RefSeq" id="WP_085494285.1">
    <property type="nucleotide sequence ID" value="NZ_FXAZ01000002.1"/>
</dbReference>
<sequence>MDKLEMLSSEQQAVIEKARKRVIESIGVNMNLYGITPSIGHLYGIMFFSGHPMTLDEMGTEMGMSKTSMSTGVRTLIDLKMVHKVWERGTRKDLYEVEEDWHQTFIDFFSIQWRKAVDMNLSHIQRSLRDLTALSTAHPEDEALQIICDKDIAKLRSAESYYMWLNRVIDGMEQGDIFDWVPKQPES</sequence>
<dbReference type="GO" id="GO:0003677">
    <property type="term" value="F:DNA binding"/>
    <property type="evidence" value="ECO:0007669"/>
    <property type="project" value="UniProtKB-UniRule"/>
</dbReference>
<keyword evidence="2 4" id="KW-0238">DNA-binding</keyword>
<dbReference type="Proteomes" id="UP000193834">
    <property type="component" value="Unassembled WGS sequence"/>
</dbReference>
<dbReference type="PIRSF" id="PIRSF006707">
    <property type="entry name" value="MJ1563"/>
    <property type="match status" value="1"/>
</dbReference>
<accession>A0A1X7K6U8</accession>
<evidence type="ECO:0000256" key="3">
    <source>
        <dbReference type="ARBA" id="ARBA00023163"/>
    </source>
</evidence>
<dbReference type="AlphaFoldDB" id="A0A1X7K6U8"/>
<gene>
    <name evidence="5" type="ORF">SAMN06295960_2071</name>
</gene>
<dbReference type="InterPro" id="IPR026282">
    <property type="entry name" value="MJ1563"/>
</dbReference>
<keyword evidence="3 4" id="KW-0804">Transcription</keyword>
<dbReference type="Gene3D" id="1.10.10.10">
    <property type="entry name" value="Winged helix-like DNA-binding domain superfamily/Winged helix DNA-binding domain"/>
    <property type="match status" value="1"/>
</dbReference>
<dbReference type="PANTHER" id="PTHR38465:SF1">
    <property type="entry name" value="HTH-TYPE TRANSCRIPTIONAL REGULATOR MJ1563-RELATED"/>
    <property type="match status" value="1"/>
</dbReference>
<dbReference type="InterPro" id="IPR036390">
    <property type="entry name" value="WH_DNA-bd_sf"/>
</dbReference>
<evidence type="ECO:0000313" key="6">
    <source>
        <dbReference type="Proteomes" id="UP000193834"/>
    </source>
</evidence>
<dbReference type="STRING" id="1852522.SAMN06295960_2071"/>
<reference evidence="5 6" key="1">
    <citation type="submission" date="2017-04" db="EMBL/GenBank/DDBJ databases">
        <authorList>
            <person name="Afonso C.L."/>
            <person name="Miller P.J."/>
            <person name="Scott M.A."/>
            <person name="Spackman E."/>
            <person name="Goraichik I."/>
            <person name="Dimitrov K.M."/>
            <person name="Suarez D.L."/>
            <person name="Swayne D.E."/>
        </authorList>
    </citation>
    <scope>NUCLEOTIDE SEQUENCE [LARGE SCALE GENOMIC DNA]</scope>
    <source>
        <strain evidence="5 6">11</strain>
    </source>
</reference>
<dbReference type="OrthoDB" id="9800374at2"/>